<evidence type="ECO:0000256" key="1">
    <source>
        <dbReference type="SAM" id="MobiDB-lite"/>
    </source>
</evidence>
<evidence type="ECO:0000313" key="4">
    <source>
        <dbReference type="Proteomes" id="UP000606974"/>
    </source>
</evidence>
<protein>
    <recommendedName>
        <fullName evidence="2">WKF domain-containing protein</fullName>
    </recommendedName>
</protein>
<evidence type="ECO:0000259" key="2">
    <source>
        <dbReference type="Pfam" id="PF10180"/>
    </source>
</evidence>
<feature type="compositionally biased region" description="Basic residues" evidence="1">
    <location>
        <begin position="154"/>
        <end position="163"/>
    </location>
</feature>
<dbReference type="InterPro" id="IPR019327">
    <property type="entry name" value="WKF"/>
</dbReference>
<dbReference type="AlphaFoldDB" id="A0A8H7E2T3"/>
<dbReference type="EMBL" id="JAACFV010000071">
    <property type="protein sequence ID" value="KAF7507312.1"/>
    <property type="molecule type" value="Genomic_DNA"/>
</dbReference>
<dbReference type="Proteomes" id="UP000606974">
    <property type="component" value="Unassembled WGS sequence"/>
</dbReference>
<dbReference type="OrthoDB" id="10261563at2759"/>
<proteinExistence type="predicted"/>
<dbReference type="PANTHER" id="PTHR22306:SF2">
    <property type="entry name" value="CHROMOSOME 7 OPEN READING FRAME 50"/>
    <property type="match status" value="1"/>
</dbReference>
<feature type="region of interest" description="Disordered" evidence="1">
    <location>
        <begin position="324"/>
        <end position="482"/>
    </location>
</feature>
<feature type="domain" description="WKF" evidence="2">
    <location>
        <begin position="178"/>
        <end position="241"/>
    </location>
</feature>
<feature type="compositionally biased region" description="Low complexity" evidence="1">
    <location>
        <begin position="407"/>
        <end position="436"/>
    </location>
</feature>
<feature type="compositionally biased region" description="Polar residues" evidence="1">
    <location>
        <begin position="42"/>
        <end position="51"/>
    </location>
</feature>
<reference evidence="3" key="1">
    <citation type="submission" date="2020-02" db="EMBL/GenBank/DDBJ databases">
        <authorList>
            <person name="Palmer J.M."/>
        </authorList>
    </citation>
    <scope>NUCLEOTIDE SEQUENCE</scope>
    <source>
        <strain evidence="3">EPUS1.4</strain>
        <tissue evidence="3">Thallus</tissue>
    </source>
</reference>
<feature type="compositionally biased region" description="Low complexity" evidence="1">
    <location>
        <begin position="445"/>
        <end position="454"/>
    </location>
</feature>
<organism evidence="3 4">
    <name type="scientific">Endocarpon pusillum</name>
    <dbReference type="NCBI Taxonomy" id="364733"/>
    <lineage>
        <taxon>Eukaryota</taxon>
        <taxon>Fungi</taxon>
        <taxon>Dikarya</taxon>
        <taxon>Ascomycota</taxon>
        <taxon>Pezizomycotina</taxon>
        <taxon>Eurotiomycetes</taxon>
        <taxon>Chaetothyriomycetidae</taxon>
        <taxon>Verrucariales</taxon>
        <taxon>Verrucariaceae</taxon>
        <taxon>Endocarpon</taxon>
    </lineage>
</organism>
<feature type="region of interest" description="Disordered" evidence="1">
    <location>
        <begin position="1"/>
        <end position="23"/>
    </location>
</feature>
<feature type="compositionally biased region" description="Acidic residues" evidence="1">
    <location>
        <begin position="387"/>
        <end position="403"/>
    </location>
</feature>
<feature type="compositionally biased region" description="Polar residues" evidence="1">
    <location>
        <begin position="328"/>
        <end position="352"/>
    </location>
</feature>
<dbReference type="Pfam" id="PF10180">
    <property type="entry name" value="WKF"/>
    <property type="match status" value="1"/>
</dbReference>
<name>A0A8H7E2T3_9EURO</name>
<feature type="compositionally biased region" description="Polar residues" evidence="1">
    <location>
        <begin position="1"/>
        <end position="12"/>
    </location>
</feature>
<accession>A0A8H7E2T3</accession>
<feature type="region of interest" description="Disordered" evidence="1">
    <location>
        <begin position="35"/>
        <end position="126"/>
    </location>
</feature>
<feature type="compositionally biased region" description="Basic and acidic residues" evidence="1">
    <location>
        <begin position="79"/>
        <end position="95"/>
    </location>
</feature>
<comment type="caution">
    <text evidence="3">The sequence shown here is derived from an EMBL/GenBank/DDBJ whole genome shotgun (WGS) entry which is preliminary data.</text>
</comment>
<gene>
    <name evidence="3" type="ORF">GJ744_010746</name>
</gene>
<keyword evidence="4" id="KW-1185">Reference proteome</keyword>
<sequence length="482" mass="53382">MTNALTDRNGTPASDAVPSQRVPAWKKLGLKLKFANEHTDEPTQIDNNVSTNRKRPRDEDSSKVPETTGSKRVLRKRPRVDPPEPRQTKSNDTNDKPLSPSLKRDSNGIRKTVSFTSDTKAEDGDSSKSLIANWEAQHDHPTLLSSQPENLKPSNKKVAKSKKSNSCATTKKPHAALEYLTHFCESRTTWKFRKNQEVWILKHLFSVDQIPSSYDASLCQYLEGLKSDSTRSRLQREAEDIVQKDREQQIEYIISTGSEDNADEVNKVPAEMEDPERRRAYYEDSVRRYKRKVEQHLHEEAEEELKWVSPERLAKRRRAEIMLWATGATPSSKETTQGSEATASSQSASRNHGSARENGYPGGGLQKKRKNRTSVIELSSSSSSSSGEDESGDSSSESDSDDGENGRGSQSRSRSASTDTGTRTSTQTSASTRSQQNLSDDEDTGSNTSTSTSESSDDESGSDLQGAVGAQRRSKSIISISS</sequence>
<evidence type="ECO:0000313" key="3">
    <source>
        <dbReference type="EMBL" id="KAF7507312.1"/>
    </source>
</evidence>
<dbReference type="PANTHER" id="PTHR22306">
    <property type="entry name" value="CHROMOSOME 7 OPEN READING FRAME 50"/>
    <property type="match status" value="1"/>
</dbReference>
<feature type="region of interest" description="Disordered" evidence="1">
    <location>
        <begin position="140"/>
        <end position="169"/>
    </location>
</feature>